<name>A0AAV2AJD4_9ARAC</name>
<evidence type="ECO:0000313" key="3">
    <source>
        <dbReference type="Proteomes" id="UP001497382"/>
    </source>
</evidence>
<protein>
    <submittedName>
        <fullName evidence="2">Uncharacterized protein</fullName>
    </submittedName>
</protein>
<feature type="chain" id="PRO_5043696287" evidence="1">
    <location>
        <begin position="24"/>
        <end position="64"/>
    </location>
</feature>
<organism evidence="2 3">
    <name type="scientific">Larinioides sclopetarius</name>
    <dbReference type="NCBI Taxonomy" id="280406"/>
    <lineage>
        <taxon>Eukaryota</taxon>
        <taxon>Metazoa</taxon>
        <taxon>Ecdysozoa</taxon>
        <taxon>Arthropoda</taxon>
        <taxon>Chelicerata</taxon>
        <taxon>Arachnida</taxon>
        <taxon>Araneae</taxon>
        <taxon>Araneomorphae</taxon>
        <taxon>Entelegynae</taxon>
        <taxon>Araneoidea</taxon>
        <taxon>Araneidae</taxon>
        <taxon>Larinioides</taxon>
    </lineage>
</organism>
<dbReference type="AlphaFoldDB" id="A0AAV2AJD4"/>
<proteinExistence type="predicted"/>
<gene>
    <name evidence="2" type="ORF">LARSCL_LOCUS12547</name>
</gene>
<evidence type="ECO:0000313" key="2">
    <source>
        <dbReference type="EMBL" id="CAL1283350.1"/>
    </source>
</evidence>
<dbReference type="Proteomes" id="UP001497382">
    <property type="component" value="Unassembled WGS sequence"/>
</dbReference>
<reference evidence="2 3" key="1">
    <citation type="submission" date="2024-04" db="EMBL/GenBank/DDBJ databases">
        <authorList>
            <person name="Rising A."/>
            <person name="Reimegard J."/>
            <person name="Sonavane S."/>
            <person name="Akerstrom W."/>
            <person name="Nylinder S."/>
            <person name="Hedman E."/>
            <person name="Kallberg Y."/>
        </authorList>
    </citation>
    <scope>NUCLEOTIDE SEQUENCE [LARGE SCALE GENOMIC DNA]</scope>
</reference>
<accession>A0AAV2AJD4</accession>
<evidence type="ECO:0000256" key="1">
    <source>
        <dbReference type="SAM" id="SignalP"/>
    </source>
</evidence>
<sequence length="64" mass="6838">MLSPTFLIVATLLSCTFVTNVSSQDSSDDSSQGEQPVICLHIPKATMDGIQCGMSAMQVVKNNF</sequence>
<feature type="signal peptide" evidence="1">
    <location>
        <begin position="1"/>
        <end position="23"/>
    </location>
</feature>
<keyword evidence="1" id="KW-0732">Signal</keyword>
<keyword evidence="3" id="KW-1185">Reference proteome</keyword>
<comment type="caution">
    <text evidence="2">The sequence shown here is derived from an EMBL/GenBank/DDBJ whole genome shotgun (WGS) entry which is preliminary data.</text>
</comment>
<dbReference type="EMBL" id="CAXIEN010000166">
    <property type="protein sequence ID" value="CAL1283350.1"/>
    <property type="molecule type" value="Genomic_DNA"/>
</dbReference>